<dbReference type="Proteomes" id="UP000653454">
    <property type="component" value="Unassembled WGS sequence"/>
</dbReference>
<evidence type="ECO:0000313" key="4">
    <source>
        <dbReference type="EMBL" id="CAG9124671.1"/>
    </source>
</evidence>
<dbReference type="EMBL" id="CAJHNJ030000030">
    <property type="protein sequence ID" value="CAG9124671.1"/>
    <property type="molecule type" value="Genomic_DNA"/>
</dbReference>
<comment type="similarity">
    <text evidence="1">Belongs to the Mediator complex subunit 25 family.</text>
</comment>
<dbReference type="InterPro" id="IPR021419">
    <property type="entry name" value="Mediator_Med25_VWA"/>
</dbReference>
<feature type="domain" description="Mediator of RNA polymerase II transcription subunit 25 von Willebrand factor type A" evidence="3">
    <location>
        <begin position="10"/>
        <end position="202"/>
    </location>
</feature>
<dbReference type="GO" id="GO:0016592">
    <property type="term" value="C:mediator complex"/>
    <property type="evidence" value="ECO:0007669"/>
    <property type="project" value="TreeGrafter"/>
</dbReference>
<evidence type="ECO:0000313" key="5">
    <source>
        <dbReference type="Proteomes" id="UP000653454"/>
    </source>
</evidence>
<dbReference type="PANTHER" id="PTHR12433:SF11">
    <property type="entry name" value="MEDIATOR OF RNA POLYMERASE II TRANSCRIPTION SUBUNIT 25"/>
    <property type="match status" value="1"/>
</dbReference>
<name>A0A8S4F8V1_PLUXY</name>
<dbReference type="GO" id="GO:0045944">
    <property type="term" value="P:positive regulation of transcription by RNA polymerase II"/>
    <property type="evidence" value="ECO:0007669"/>
    <property type="project" value="TreeGrafter"/>
</dbReference>
<gene>
    <name evidence="4" type="ORF">PLXY2_LOCUS8149</name>
</gene>
<comment type="caution">
    <text evidence="4">The sequence shown here is derived from an EMBL/GenBank/DDBJ whole genome shotgun (WGS) entry which is preliminary data.</text>
</comment>
<protein>
    <recommendedName>
        <fullName evidence="2">Mediator of RNA polymerase II transcription subunit 25</fullName>
    </recommendedName>
</protein>
<keyword evidence="5" id="KW-1185">Reference proteome</keyword>
<dbReference type="PANTHER" id="PTHR12433">
    <property type="entry name" value="MEDIATOR OF RNA POLYMERASE II TRANSCRIPTION SUBUNIT 25"/>
    <property type="match status" value="1"/>
</dbReference>
<proteinExistence type="inferred from homology"/>
<evidence type="ECO:0000259" key="3">
    <source>
        <dbReference type="Pfam" id="PF11265"/>
    </source>
</evidence>
<accession>A0A8S4F8V1</accession>
<feature type="domain" description="Mediator of RNA polymerase II transcription subunit 25 von Willebrand factor type A" evidence="3">
    <location>
        <begin position="235"/>
        <end position="284"/>
    </location>
</feature>
<dbReference type="AlphaFoldDB" id="A0A8S4F8V1"/>
<reference evidence="4" key="1">
    <citation type="submission" date="2020-11" db="EMBL/GenBank/DDBJ databases">
        <authorList>
            <person name="Whiteford S."/>
        </authorList>
    </citation>
    <scope>NUCLEOTIDE SEQUENCE</scope>
</reference>
<dbReference type="GO" id="GO:0005667">
    <property type="term" value="C:transcription regulator complex"/>
    <property type="evidence" value="ECO:0007669"/>
    <property type="project" value="TreeGrafter"/>
</dbReference>
<evidence type="ECO:0000256" key="1">
    <source>
        <dbReference type="ARBA" id="ARBA00009102"/>
    </source>
</evidence>
<sequence length="334" mass="35849">MVVTATETPSQAQVIFIIEATAANGAYINELKTNYIIPTLEYFHGGPLEEGGGNGSVYGVVTYLSADCHPGQPVATYGPLTCPQSVIETVDKLQFIGGASESRACITEALTTAVACFEQLGRSDAPRHAVLLCCQPPYCAAAGPLLPQGTPTTVEQACRQLSEAGVQLSLVSGRRCAALPPLYELAGGDLHKQHQRNYAKSNKRAHEISRQLARNLFIATGGQLPPPAPTWVRPWTVEQACRQLSEAGVQLSLVSGRRCAALPPLYELAGGDLHKQHQRNYAKTVEQACRQLSEAGVQLSLVSGRRCAALPPLYELAGGDLHKQHQRNYAKVDT</sequence>
<dbReference type="Pfam" id="PF11265">
    <property type="entry name" value="Med25_VWA"/>
    <property type="match status" value="2"/>
</dbReference>
<evidence type="ECO:0000256" key="2">
    <source>
        <dbReference type="ARBA" id="ARBA00019694"/>
    </source>
</evidence>
<organism evidence="4 5">
    <name type="scientific">Plutella xylostella</name>
    <name type="common">Diamondback moth</name>
    <name type="synonym">Plutella maculipennis</name>
    <dbReference type="NCBI Taxonomy" id="51655"/>
    <lineage>
        <taxon>Eukaryota</taxon>
        <taxon>Metazoa</taxon>
        <taxon>Ecdysozoa</taxon>
        <taxon>Arthropoda</taxon>
        <taxon>Hexapoda</taxon>
        <taxon>Insecta</taxon>
        <taxon>Pterygota</taxon>
        <taxon>Neoptera</taxon>
        <taxon>Endopterygota</taxon>
        <taxon>Lepidoptera</taxon>
        <taxon>Glossata</taxon>
        <taxon>Ditrysia</taxon>
        <taxon>Yponomeutoidea</taxon>
        <taxon>Plutellidae</taxon>
        <taxon>Plutella</taxon>
    </lineage>
</organism>